<keyword evidence="9" id="KW-0234">DNA repair</keyword>
<evidence type="ECO:0000256" key="1">
    <source>
        <dbReference type="ARBA" id="ARBA00001946"/>
    </source>
</evidence>
<dbReference type="PROSITE" id="PS51462">
    <property type="entry name" value="NUDIX"/>
    <property type="match status" value="1"/>
</dbReference>
<dbReference type="Proteomes" id="UP000239549">
    <property type="component" value="Unassembled WGS sequence"/>
</dbReference>
<dbReference type="Pfam" id="PF00293">
    <property type="entry name" value="NUDIX"/>
    <property type="match status" value="1"/>
</dbReference>
<dbReference type="EMBL" id="BFAV01000126">
    <property type="protein sequence ID" value="GBF34075.1"/>
    <property type="molecule type" value="Genomic_DNA"/>
</dbReference>
<evidence type="ECO:0000256" key="3">
    <source>
        <dbReference type="ARBA" id="ARBA00022457"/>
    </source>
</evidence>
<name>A0A2L2XCW9_9FIRM</name>
<keyword evidence="17" id="KW-1185">Reference proteome</keyword>
<evidence type="ECO:0000259" key="15">
    <source>
        <dbReference type="PROSITE" id="PS51462"/>
    </source>
</evidence>
<dbReference type="InterPro" id="IPR000086">
    <property type="entry name" value="NUDIX_hydrolase_dom"/>
</dbReference>
<keyword evidence="5 13" id="KW-0479">Metal-binding</keyword>
<accession>A0A2L2XCW9</accession>
<comment type="catalytic activity">
    <reaction evidence="10">
        <text>8-oxo-dGTP + H2O = 8-oxo-dGMP + diphosphate + H(+)</text>
        <dbReference type="Rhea" id="RHEA:31575"/>
        <dbReference type="ChEBI" id="CHEBI:15377"/>
        <dbReference type="ChEBI" id="CHEBI:15378"/>
        <dbReference type="ChEBI" id="CHEBI:33019"/>
        <dbReference type="ChEBI" id="CHEBI:63224"/>
        <dbReference type="ChEBI" id="CHEBI:77896"/>
        <dbReference type="EC" id="3.6.1.55"/>
    </reaction>
</comment>
<feature type="domain" description="Nudix hydrolase" evidence="15">
    <location>
        <begin position="2"/>
        <end position="127"/>
    </location>
</feature>
<comment type="caution">
    <text evidence="16">The sequence shown here is derived from an EMBL/GenBank/DDBJ whole genome shotgun (WGS) entry which is preliminary data.</text>
</comment>
<dbReference type="PANTHER" id="PTHR47707:SF1">
    <property type="entry name" value="NUDIX HYDROLASE FAMILY PROTEIN"/>
    <property type="match status" value="1"/>
</dbReference>
<dbReference type="GO" id="GO:0044716">
    <property type="term" value="F:8-oxo-GDP phosphatase activity"/>
    <property type="evidence" value="ECO:0007669"/>
    <property type="project" value="TreeGrafter"/>
</dbReference>
<dbReference type="AlphaFoldDB" id="A0A2L2XCW9"/>
<evidence type="ECO:0000256" key="10">
    <source>
        <dbReference type="ARBA" id="ARBA00035861"/>
    </source>
</evidence>
<dbReference type="PROSITE" id="PS00893">
    <property type="entry name" value="NUDIX_BOX"/>
    <property type="match status" value="1"/>
</dbReference>
<evidence type="ECO:0000256" key="14">
    <source>
        <dbReference type="RuleBase" id="RU003476"/>
    </source>
</evidence>
<dbReference type="GO" id="GO:0006260">
    <property type="term" value="P:DNA replication"/>
    <property type="evidence" value="ECO:0007669"/>
    <property type="project" value="UniProtKB-KW"/>
</dbReference>
<dbReference type="InterPro" id="IPR015797">
    <property type="entry name" value="NUDIX_hydrolase-like_dom_sf"/>
</dbReference>
<dbReference type="GO" id="GO:0006281">
    <property type="term" value="P:DNA repair"/>
    <property type="evidence" value="ECO:0007669"/>
    <property type="project" value="UniProtKB-KW"/>
</dbReference>
<feature type="binding site" evidence="12">
    <location>
        <position position="22"/>
    </location>
    <ligand>
        <name>8-oxo-dGTP</name>
        <dbReference type="ChEBI" id="CHEBI:77896"/>
    </ligand>
</feature>
<organism evidence="16 17">
    <name type="scientific">Desulfocucumis palustris</name>
    <dbReference type="NCBI Taxonomy" id="1898651"/>
    <lineage>
        <taxon>Bacteria</taxon>
        <taxon>Bacillati</taxon>
        <taxon>Bacillota</taxon>
        <taxon>Clostridia</taxon>
        <taxon>Eubacteriales</taxon>
        <taxon>Desulfocucumaceae</taxon>
        <taxon>Desulfocucumis</taxon>
    </lineage>
</organism>
<dbReference type="InterPro" id="IPR020476">
    <property type="entry name" value="Nudix_hydrolase"/>
</dbReference>
<comment type="cofactor">
    <cofactor evidence="1 13">
        <name>Mg(2+)</name>
        <dbReference type="ChEBI" id="CHEBI:18420"/>
    </cofactor>
</comment>
<keyword evidence="3" id="KW-0515">Mutator protein</keyword>
<dbReference type="PRINTS" id="PR00502">
    <property type="entry name" value="NUDIXFAMILY"/>
</dbReference>
<evidence type="ECO:0000256" key="13">
    <source>
        <dbReference type="PIRSR" id="PIRSR603561-2"/>
    </source>
</evidence>
<evidence type="ECO:0000313" key="17">
    <source>
        <dbReference type="Proteomes" id="UP000239549"/>
    </source>
</evidence>
<dbReference type="EC" id="3.6.1.55" evidence="11"/>
<feature type="binding site" evidence="13">
    <location>
        <position position="56"/>
    </location>
    <ligand>
        <name>Mg(2+)</name>
        <dbReference type="ChEBI" id="CHEBI:18420"/>
    </ligand>
</feature>
<dbReference type="GO" id="GO:0046872">
    <property type="term" value="F:metal ion binding"/>
    <property type="evidence" value="ECO:0007669"/>
    <property type="project" value="UniProtKB-KW"/>
</dbReference>
<evidence type="ECO:0000256" key="11">
    <source>
        <dbReference type="ARBA" id="ARBA00038905"/>
    </source>
</evidence>
<evidence type="ECO:0000256" key="8">
    <source>
        <dbReference type="ARBA" id="ARBA00022842"/>
    </source>
</evidence>
<dbReference type="InterPro" id="IPR003561">
    <property type="entry name" value="Mutator_MutT"/>
</dbReference>
<proteinExistence type="inferred from homology"/>
<gene>
    <name evidence="16" type="ORF">DCCM_3187</name>
</gene>
<reference evidence="17" key="1">
    <citation type="submission" date="2018-02" db="EMBL/GenBank/DDBJ databases">
        <title>Genome sequence of Desulfocucumis palustris strain NAW-5.</title>
        <authorList>
            <person name="Watanabe M."/>
            <person name="Kojima H."/>
            <person name="Fukui M."/>
        </authorList>
    </citation>
    <scope>NUCLEOTIDE SEQUENCE [LARGE SCALE GENOMIC DNA]</scope>
    <source>
        <strain evidence="17">NAW-5</strain>
    </source>
</reference>
<comment type="similarity">
    <text evidence="2 14">Belongs to the Nudix hydrolase family.</text>
</comment>
<dbReference type="NCBIfam" id="TIGR00586">
    <property type="entry name" value="mutt"/>
    <property type="match status" value="1"/>
</dbReference>
<dbReference type="GO" id="GO:0044715">
    <property type="term" value="F:8-oxo-dGDP phosphatase activity"/>
    <property type="evidence" value="ECO:0007669"/>
    <property type="project" value="TreeGrafter"/>
</dbReference>
<keyword evidence="8 13" id="KW-0460">Magnesium</keyword>
<feature type="binding site" evidence="12">
    <location>
        <begin position="33"/>
        <end position="36"/>
    </location>
    <ligand>
        <name>8-oxo-dGTP</name>
        <dbReference type="ChEBI" id="CHEBI:77896"/>
    </ligand>
</feature>
<dbReference type="CDD" id="cd03425">
    <property type="entry name" value="NUDIX_MutT_NudA_like"/>
    <property type="match status" value="1"/>
</dbReference>
<evidence type="ECO:0000256" key="7">
    <source>
        <dbReference type="ARBA" id="ARBA00022801"/>
    </source>
</evidence>
<evidence type="ECO:0000256" key="2">
    <source>
        <dbReference type="ARBA" id="ARBA00005582"/>
    </source>
</evidence>
<evidence type="ECO:0000256" key="6">
    <source>
        <dbReference type="ARBA" id="ARBA00022763"/>
    </source>
</evidence>
<dbReference type="InterPro" id="IPR020084">
    <property type="entry name" value="NUDIX_hydrolase_CS"/>
</dbReference>
<sequence length="133" mass="14888">MLYTAVTAALILDNDRVLLAQRKSGAQQSLKWEFPGGKLEAGETPEECLAREIKEELDIDIQVKEIFTAVAHSYGDRNILLLAYLCRRTGGTPSPRDCNDFQWVSLNSLLKYDLAEADLPIAIKLMGERCHHA</sequence>
<keyword evidence="7 14" id="KW-0378">Hydrolase</keyword>
<keyword evidence="4" id="KW-0235">DNA replication</keyword>
<dbReference type="Gene3D" id="3.90.79.10">
    <property type="entry name" value="Nucleoside Triphosphate Pyrophosphohydrolase"/>
    <property type="match status" value="1"/>
</dbReference>
<evidence type="ECO:0000313" key="16">
    <source>
        <dbReference type="EMBL" id="GBF34075.1"/>
    </source>
</evidence>
<dbReference type="SUPFAM" id="SSF55811">
    <property type="entry name" value="Nudix"/>
    <property type="match status" value="1"/>
</dbReference>
<dbReference type="GO" id="GO:0035539">
    <property type="term" value="F:8-oxo-7,8-dihydrodeoxyguanosine triphosphate pyrophosphatase activity"/>
    <property type="evidence" value="ECO:0007669"/>
    <property type="project" value="UniProtKB-EC"/>
</dbReference>
<protein>
    <recommendedName>
        <fullName evidence="11">8-oxo-dGTP diphosphatase</fullName>
        <ecNumber evidence="11">3.6.1.55</ecNumber>
    </recommendedName>
</protein>
<dbReference type="GO" id="GO:0008413">
    <property type="term" value="F:8-oxo-7,8-dihydroguanosine triphosphate pyrophosphatase activity"/>
    <property type="evidence" value="ECO:0007669"/>
    <property type="project" value="InterPro"/>
</dbReference>
<feature type="binding site" evidence="13">
    <location>
        <position position="36"/>
    </location>
    <ligand>
        <name>Mg(2+)</name>
        <dbReference type="ChEBI" id="CHEBI:18420"/>
    </ligand>
</feature>
<keyword evidence="6" id="KW-0227">DNA damage</keyword>
<evidence type="ECO:0000256" key="5">
    <source>
        <dbReference type="ARBA" id="ARBA00022723"/>
    </source>
</evidence>
<evidence type="ECO:0000256" key="4">
    <source>
        <dbReference type="ARBA" id="ARBA00022705"/>
    </source>
</evidence>
<dbReference type="PANTHER" id="PTHR47707">
    <property type="entry name" value="8-OXO-DGTP DIPHOSPHATASE"/>
    <property type="match status" value="1"/>
</dbReference>
<dbReference type="RefSeq" id="WP_307718813.1">
    <property type="nucleotide sequence ID" value="NZ_BFAV01000126.1"/>
</dbReference>
<evidence type="ECO:0000256" key="9">
    <source>
        <dbReference type="ARBA" id="ARBA00023204"/>
    </source>
</evidence>
<evidence type="ECO:0000256" key="12">
    <source>
        <dbReference type="PIRSR" id="PIRSR603561-1"/>
    </source>
</evidence>
<dbReference type="InterPro" id="IPR047127">
    <property type="entry name" value="MutT-like"/>
</dbReference>